<protein>
    <recommendedName>
        <fullName evidence="2">DUF5703 domain-containing protein</fullName>
    </recommendedName>
</protein>
<organism evidence="3 4">
    <name type="scientific">Candidatus Ordinivivax streblomastigis</name>
    <dbReference type="NCBI Taxonomy" id="2540710"/>
    <lineage>
        <taxon>Bacteria</taxon>
        <taxon>Pseudomonadati</taxon>
        <taxon>Bacteroidota</taxon>
        <taxon>Bacteroidia</taxon>
        <taxon>Bacteroidales</taxon>
        <taxon>Candidatus Ordinivivax</taxon>
    </lineage>
</organism>
<dbReference type="InterPro" id="IPR008928">
    <property type="entry name" value="6-hairpin_glycosidase_sf"/>
</dbReference>
<accession>A0A5M8NYP3</accession>
<sequence>MSRKNLFSKIVLPGLMFMCLTVAGQQVSNYNLVWNSQSNNSGESMPCGGGDIGLNVWVEKGDVLFYISQSGTFDENNTQLKQGRVRIQLSPNPFEGETFRQELNLNEGCVLISGKKNHVSADIRVWVDVFNPVVHVEVSGNQNLAANIFYENWRYKDHLLQKGKKSNYECFQNSYKWAPPEGIITKKDEVSYEGNRILFYHRNEGETVFDVAVKQQSLDSVKDLLFDPLKNLTSGGILEAKGFKTAGTSMGTYNQTDYKAWKLESEKPLKQWNLTIKLHTAQTENMAGWRESLQKPFVSDKKKNMAWWNELQNRSFIRIQSKDGSDKGFELSRNYTLFRYMLACNAYGDYPTKFNGGLFTYDPSYVDEDDIFTPDFRRWGGGTFTAQNQRLVYYPMLRGGDFEWMTPQFEFYKRILQTGEIRTKVYWGHGGACFTEQIDNFGLPAVFEYEAGGKRPANYDKGQEYNVPLEYLWDCALEFCFMILEKERYTGADISEYIPLIESCLRFFDEHYQYLAKQRGIKVFDEQGKLILYPGTGCETYKMAYNSTSTIAALQTVASRLLELPTRYLDSDKRTYYEQFLKRLPEIRTRDINGHTVIAPAWHWERVSNVESPQLYPVFPWGIYGIGKPGLEIAINTYRYDPNVVKFRTHISWHQDAIFAARLGLTEDAKELVIKKLQDSGRRFPAFWGPGHDWTPDHNWGGSGMSGMQEMLLQTNGKELFLLPAWPKNWDVHFKLHAPYNTTVECVVEGGVIKRLEVTPKSREKDVIMAN</sequence>
<dbReference type="GO" id="GO:0005975">
    <property type="term" value="P:carbohydrate metabolic process"/>
    <property type="evidence" value="ECO:0007669"/>
    <property type="project" value="InterPro"/>
</dbReference>
<feature type="domain" description="DUF5703" evidence="2">
    <location>
        <begin position="33"/>
        <end position="317"/>
    </location>
</feature>
<feature type="chain" id="PRO_5024426737" description="DUF5703 domain-containing protein" evidence="1">
    <location>
        <begin position="24"/>
        <end position="771"/>
    </location>
</feature>
<comment type="caution">
    <text evidence="3">The sequence shown here is derived from an EMBL/GenBank/DDBJ whole genome shotgun (WGS) entry which is preliminary data.</text>
</comment>
<keyword evidence="1" id="KW-0732">Signal</keyword>
<evidence type="ECO:0000313" key="4">
    <source>
        <dbReference type="Proteomes" id="UP000324575"/>
    </source>
</evidence>
<dbReference type="InterPro" id="IPR012341">
    <property type="entry name" value="6hp_glycosidase-like_sf"/>
</dbReference>
<dbReference type="Proteomes" id="UP000324575">
    <property type="component" value="Unassembled WGS sequence"/>
</dbReference>
<reference evidence="3 4" key="1">
    <citation type="submission" date="2019-03" db="EMBL/GenBank/DDBJ databases">
        <title>Single cell metagenomics reveals metabolic interactions within the superorganism composed of flagellate Streblomastix strix and complex community of Bacteroidetes bacteria on its surface.</title>
        <authorList>
            <person name="Treitli S.C."/>
            <person name="Kolisko M."/>
            <person name="Husnik F."/>
            <person name="Keeling P."/>
            <person name="Hampl V."/>
        </authorList>
    </citation>
    <scope>NUCLEOTIDE SEQUENCE [LARGE SCALE GENOMIC DNA]</scope>
    <source>
        <strain evidence="3">St1</strain>
    </source>
</reference>
<proteinExistence type="predicted"/>
<dbReference type="InterPro" id="IPR043757">
    <property type="entry name" value="DUF5703_N"/>
</dbReference>
<dbReference type="Gene3D" id="1.50.10.10">
    <property type="match status" value="1"/>
</dbReference>
<dbReference type="Pfam" id="PF18961">
    <property type="entry name" value="DUF5703_N"/>
    <property type="match status" value="1"/>
</dbReference>
<evidence type="ECO:0000259" key="2">
    <source>
        <dbReference type="Pfam" id="PF18961"/>
    </source>
</evidence>
<name>A0A5M8NYP3_9BACT</name>
<evidence type="ECO:0000256" key="1">
    <source>
        <dbReference type="SAM" id="SignalP"/>
    </source>
</evidence>
<gene>
    <name evidence="3" type="ORF">EZS26_002753</name>
</gene>
<dbReference type="AlphaFoldDB" id="A0A5M8NYP3"/>
<evidence type="ECO:0000313" key="3">
    <source>
        <dbReference type="EMBL" id="KAA6301105.1"/>
    </source>
</evidence>
<dbReference type="SUPFAM" id="SSF48208">
    <property type="entry name" value="Six-hairpin glycosidases"/>
    <property type="match status" value="1"/>
</dbReference>
<feature type="signal peptide" evidence="1">
    <location>
        <begin position="1"/>
        <end position="23"/>
    </location>
</feature>
<dbReference type="EMBL" id="SNRX01000028">
    <property type="protein sequence ID" value="KAA6301105.1"/>
    <property type="molecule type" value="Genomic_DNA"/>
</dbReference>